<comment type="caution">
    <text evidence="3">The sequence shown here is derived from an EMBL/GenBank/DDBJ whole genome shotgun (WGS) entry which is preliminary data.</text>
</comment>
<evidence type="ECO:0000256" key="1">
    <source>
        <dbReference type="SAM" id="MobiDB-lite"/>
    </source>
</evidence>
<dbReference type="GO" id="GO:0042383">
    <property type="term" value="C:sarcolemma"/>
    <property type="evidence" value="ECO:0007669"/>
    <property type="project" value="TreeGrafter"/>
</dbReference>
<dbReference type="AlphaFoldDB" id="A0A8K0D7N9"/>
<organism evidence="3 4">
    <name type="scientific">Ignelater luminosus</name>
    <name type="common">Cucubano</name>
    <name type="synonym">Pyrophorus luminosus</name>
    <dbReference type="NCBI Taxonomy" id="2038154"/>
    <lineage>
        <taxon>Eukaryota</taxon>
        <taxon>Metazoa</taxon>
        <taxon>Ecdysozoa</taxon>
        <taxon>Arthropoda</taxon>
        <taxon>Hexapoda</taxon>
        <taxon>Insecta</taxon>
        <taxon>Pterygota</taxon>
        <taxon>Neoptera</taxon>
        <taxon>Endopterygota</taxon>
        <taxon>Coleoptera</taxon>
        <taxon>Polyphaga</taxon>
        <taxon>Elateriformia</taxon>
        <taxon>Elateroidea</taxon>
        <taxon>Elateridae</taxon>
        <taxon>Agrypninae</taxon>
        <taxon>Pyrophorini</taxon>
        <taxon>Ignelater</taxon>
    </lineage>
</organism>
<evidence type="ECO:0000256" key="2">
    <source>
        <dbReference type="SAM" id="Phobius"/>
    </source>
</evidence>
<keyword evidence="4" id="KW-1185">Reference proteome</keyword>
<feature type="transmembrane region" description="Helical" evidence="2">
    <location>
        <begin position="168"/>
        <end position="188"/>
    </location>
</feature>
<dbReference type="GO" id="GO:0016010">
    <property type="term" value="C:dystrophin-associated glycoprotein complex"/>
    <property type="evidence" value="ECO:0007669"/>
    <property type="project" value="InterPro"/>
</dbReference>
<dbReference type="EMBL" id="VTPC01002852">
    <property type="protein sequence ID" value="KAF2899359.1"/>
    <property type="molecule type" value="Genomic_DNA"/>
</dbReference>
<feature type="transmembrane region" description="Helical" evidence="2">
    <location>
        <begin position="135"/>
        <end position="156"/>
    </location>
</feature>
<feature type="transmembrane region" description="Helical" evidence="2">
    <location>
        <begin position="278"/>
        <end position="302"/>
    </location>
</feature>
<dbReference type="Proteomes" id="UP000801492">
    <property type="component" value="Unassembled WGS sequence"/>
</dbReference>
<feature type="compositionally biased region" description="Low complexity" evidence="1">
    <location>
        <begin position="22"/>
        <end position="40"/>
    </location>
</feature>
<protein>
    <recommendedName>
        <fullName evidence="5">Sarcospan</fullName>
    </recommendedName>
</protein>
<keyword evidence="2" id="KW-1133">Transmembrane helix</keyword>
<dbReference type="PANTHER" id="PTHR15260:SF1">
    <property type="entry name" value="SARCOSPAN"/>
    <property type="match status" value="1"/>
</dbReference>
<dbReference type="PANTHER" id="PTHR15260">
    <property type="entry name" value="SARCOSPAN"/>
    <property type="match status" value="1"/>
</dbReference>
<evidence type="ECO:0000313" key="4">
    <source>
        <dbReference type="Proteomes" id="UP000801492"/>
    </source>
</evidence>
<proteinExistence type="predicted"/>
<evidence type="ECO:0008006" key="5">
    <source>
        <dbReference type="Google" id="ProtNLM"/>
    </source>
</evidence>
<dbReference type="OrthoDB" id="7685256at2759"/>
<keyword evidence="2" id="KW-0812">Transmembrane</keyword>
<feature type="region of interest" description="Disordered" evidence="1">
    <location>
        <begin position="1"/>
        <end position="42"/>
    </location>
</feature>
<dbReference type="InterPro" id="IPR030429">
    <property type="entry name" value="Sarcospan"/>
</dbReference>
<reference evidence="3" key="1">
    <citation type="submission" date="2019-08" db="EMBL/GenBank/DDBJ databases">
        <title>The genome of the North American firefly Photinus pyralis.</title>
        <authorList>
            <consortium name="Photinus pyralis genome working group"/>
            <person name="Fallon T.R."/>
            <person name="Sander Lower S.E."/>
            <person name="Weng J.-K."/>
        </authorList>
    </citation>
    <scope>NUCLEOTIDE SEQUENCE</scope>
    <source>
        <strain evidence="3">TRF0915ILg1</strain>
        <tissue evidence="3">Whole body</tissue>
    </source>
</reference>
<feature type="transmembrane region" description="Helical" evidence="2">
    <location>
        <begin position="209"/>
        <end position="231"/>
    </location>
</feature>
<sequence length="329" mass="36576">MDNRNKSVTLPRMGTSFNESQSSRNDTGNSNNNNSSRPVSFYDNIRENGQGIEYSPSEHGYELQELRPERERSPTQVHLMSTTVPQNIGGANIAGRHEPTRNSLRHSRMIVMSRNGNVPKKYLPPIIRFHKLAKALVGLQTLLGFALATFSLWLLLWAPSIRTRDNPYWSGIPLLLSGILGLGLLCCCKKEYPGMPKGYFVYSIKVLSIFLSTIAGAACLTACAFAIIHLISLSTMSCAPVNQLNATCYCKVESSNDTSLPIKSYHYVDLNCPEVDHILSVLIIFSCGANGIGGIVAIWYVYLHWASRYGYTYSKVRTEENRPTVISNT</sequence>
<evidence type="ECO:0000313" key="3">
    <source>
        <dbReference type="EMBL" id="KAF2899359.1"/>
    </source>
</evidence>
<accession>A0A8K0D7N9</accession>
<name>A0A8K0D7N9_IGNLU</name>
<gene>
    <name evidence="3" type="ORF">ILUMI_06802</name>
</gene>
<keyword evidence="2" id="KW-0472">Membrane</keyword>